<evidence type="ECO:0000313" key="2">
    <source>
        <dbReference type="Proteomes" id="UP000309061"/>
    </source>
</evidence>
<accession>A0A6B8KEW9</accession>
<sequence>MYNKENLDRIFYSERFAWERSQFDSITNALARYHQSSKKWIFIEAFSGGVDGRRSVTQSCLTRRYISICNTWRSSFRLTLDVVSQLAVRPEFRPSDFYEEGGGPEEALWDVVFSKLSLVQEYGWHAGLADLQWITDSIDSLTELSWEPVRVQLEDSIPRILELIFKHARDNNGYFETAPLAPEDTAMEAPNEY</sequence>
<organism evidence="1 2">
    <name type="scientific">Methylocystis heyeri</name>
    <dbReference type="NCBI Taxonomy" id="391905"/>
    <lineage>
        <taxon>Bacteria</taxon>
        <taxon>Pseudomonadati</taxon>
        <taxon>Pseudomonadota</taxon>
        <taxon>Alphaproteobacteria</taxon>
        <taxon>Hyphomicrobiales</taxon>
        <taxon>Methylocystaceae</taxon>
        <taxon>Methylocystis</taxon>
    </lineage>
</organism>
<proteinExistence type="predicted"/>
<dbReference type="KEGG" id="mhey:H2LOC_007595"/>
<keyword evidence="2" id="KW-1185">Reference proteome</keyword>
<gene>
    <name evidence="1" type="ORF">H2LOC_007595</name>
</gene>
<dbReference type="OrthoDB" id="9852899at2"/>
<reference evidence="1 2" key="1">
    <citation type="submission" date="2019-11" db="EMBL/GenBank/DDBJ databases">
        <title>The genome sequence of Methylocystis heyeri.</title>
        <authorList>
            <person name="Oshkin I.Y."/>
            <person name="Miroshnikov K."/>
            <person name="Dedysh S.N."/>
        </authorList>
    </citation>
    <scope>NUCLEOTIDE SEQUENCE [LARGE SCALE GENOMIC DNA]</scope>
    <source>
        <strain evidence="1 2">H2</strain>
    </source>
</reference>
<dbReference type="Proteomes" id="UP000309061">
    <property type="component" value="Chromosome"/>
</dbReference>
<dbReference type="RefSeq" id="WP_136495849.1">
    <property type="nucleotide sequence ID" value="NZ_CP046052.1"/>
</dbReference>
<dbReference type="EMBL" id="CP046052">
    <property type="protein sequence ID" value="QGM45571.1"/>
    <property type="molecule type" value="Genomic_DNA"/>
</dbReference>
<name>A0A6B8KEW9_9HYPH</name>
<dbReference type="AlphaFoldDB" id="A0A6B8KEW9"/>
<evidence type="ECO:0000313" key="1">
    <source>
        <dbReference type="EMBL" id="QGM45571.1"/>
    </source>
</evidence>
<protein>
    <submittedName>
        <fullName evidence="1">Uncharacterized protein</fullName>
    </submittedName>
</protein>